<dbReference type="InterPro" id="IPR006694">
    <property type="entry name" value="Fatty_acid_hydroxylase"/>
</dbReference>
<comment type="subcellular location">
    <subcellularLocation>
        <location evidence="1">Membrane</location>
    </subcellularLocation>
</comment>
<name>A0A5R9ISQ9_9GAMM</name>
<feature type="transmembrane region" description="Helical" evidence="5">
    <location>
        <begin position="12"/>
        <end position="30"/>
    </location>
</feature>
<proteinExistence type="predicted"/>
<protein>
    <submittedName>
        <fullName evidence="7">Sterol desaturase family protein</fullName>
    </submittedName>
</protein>
<dbReference type="GO" id="GO:0016491">
    <property type="term" value="F:oxidoreductase activity"/>
    <property type="evidence" value="ECO:0007669"/>
    <property type="project" value="InterPro"/>
</dbReference>
<evidence type="ECO:0000313" key="7">
    <source>
        <dbReference type="EMBL" id="TLU67087.1"/>
    </source>
</evidence>
<gene>
    <name evidence="7" type="ORF">FE810_02020</name>
</gene>
<dbReference type="GO" id="GO:0008610">
    <property type="term" value="P:lipid biosynthetic process"/>
    <property type="evidence" value="ECO:0007669"/>
    <property type="project" value="InterPro"/>
</dbReference>
<evidence type="ECO:0000259" key="6">
    <source>
        <dbReference type="Pfam" id="PF04116"/>
    </source>
</evidence>
<dbReference type="Proteomes" id="UP000307790">
    <property type="component" value="Unassembled WGS sequence"/>
</dbReference>
<keyword evidence="4 5" id="KW-0472">Membrane</keyword>
<dbReference type="AlphaFoldDB" id="A0A5R9ISQ9"/>
<evidence type="ECO:0000256" key="4">
    <source>
        <dbReference type="ARBA" id="ARBA00023136"/>
    </source>
</evidence>
<dbReference type="OrthoDB" id="9770329at2"/>
<dbReference type="GO" id="GO:0005506">
    <property type="term" value="F:iron ion binding"/>
    <property type="evidence" value="ECO:0007669"/>
    <property type="project" value="InterPro"/>
</dbReference>
<evidence type="ECO:0000256" key="3">
    <source>
        <dbReference type="ARBA" id="ARBA00022989"/>
    </source>
</evidence>
<feature type="domain" description="Fatty acid hydroxylase" evidence="6">
    <location>
        <begin position="85"/>
        <end position="216"/>
    </location>
</feature>
<dbReference type="EMBL" id="VCBC01000003">
    <property type="protein sequence ID" value="TLU67087.1"/>
    <property type="molecule type" value="Genomic_DNA"/>
</dbReference>
<keyword evidence="8" id="KW-1185">Reference proteome</keyword>
<dbReference type="PANTHER" id="PTHR11863">
    <property type="entry name" value="STEROL DESATURASE"/>
    <property type="match status" value="1"/>
</dbReference>
<dbReference type="RefSeq" id="WP_138318368.1">
    <property type="nucleotide sequence ID" value="NZ_VCBC01000003.1"/>
</dbReference>
<accession>A0A5R9ISQ9</accession>
<keyword evidence="2 5" id="KW-0812">Transmembrane</keyword>
<feature type="transmembrane region" description="Helical" evidence="5">
    <location>
        <begin position="42"/>
        <end position="63"/>
    </location>
</feature>
<keyword evidence="3 5" id="KW-1133">Transmembrane helix</keyword>
<evidence type="ECO:0000256" key="2">
    <source>
        <dbReference type="ARBA" id="ARBA00022692"/>
    </source>
</evidence>
<sequence>MPTPLEVLLDPISLGLILIYFGLILLQTLFPAQNLKPIKGWIPKTLGFFLLYFYLSSYLPLVWDQYLGQYQLLDLSELSIYLSTFFAVFVFEFLVYVWHRCLHKNTWLWRGCHQMHHSAERLDVFGAFYFSPLDIIGFTFVGSFSLNVIVGISPEATSYFLYITMFLQTFTHTNIHTPQWLGYLIQRPESHSVHHQKGVHHYNYSELPIFDMLFGTFKNPKNYADEIGFYNGSSLKTKEILMFKDVARQK</sequence>
<evidence type="ECO:0000256" key="1">
    <source>
        <dbReference type="ARBA" id="ARBA00004370"/>
    </source>
</evidence>
<organism evidence="7 8">
    <name type="scientific">Thalassotalea litorea</name>
    <dbReference type="NCBI Taxonomy" id="2020715"/>
    <lineage>
        <taxon>Bacteria</taxon>
        <taxon>Pseudomonadati</taxon>
        <taxon>Pseudomonadota</taxon>
        <taxon>Gammaproteobacteria</taxon>
        <taxon>Alteromonadales</taxon>
        <taxon>Colwelliaceae</taxon>
        <taxon>Thalassotalea</taxon>
    </lineage>
</organism>
<dbReference type="GO" id="GO:0016020">
    <property type="term" value="C:membrane"/>
    <property type="evidence" value="ECO:0007669"/>
    <property type="project" value="UniProtKB-SubCell"/>
</dbReference>
<dbReference type="InterPro" id="IPR050307">
    <property type="entry name" value="Sterol_Desaturase_Related"/>
</dbReference>
<reference evidence="7 8" key="1">
    <citation type="submission" date="2019-05" db="EMBL/GenBank/DDBJ databases">
        <title>Genome sequences of Thalassotalea litorea 1K03283.</title>
        <authorList>
            <person name="Zhang D."/>
        </authorList>
    </citation>
    <scope>NUCLEOTIDE SEQUENCE [LARGE SCALE GENOMIC DNA]</scope>
    <source>
        <strain evidence="7 8">MCCC 1K03283</strain>
    </source>
</reference>
<evidence type="ECO:0000313" key="8">
    <source>
        <dbReference type="Proteomes" id="UP000307790"/>
    </source>
</evidence>
<evidence type="ECO:0000256" key="5">
    <source>
        <dbReference type="SAM" id="Phobius"/>
    </source>
</evidence>
<comment type="caution">
    <text evidence="7">The sequence shown here is derived from an EMBL/GenBank/DDBJ whole genome shotgun (WGS) entry which is preliminary data.</text>
</comment>
<feature type="transmembrane region" description="Helical" evidence="5">
    <location>
        <begin position="78"/>
        <end position="98"/>
    </location>
</feature>
<dbReference type="Pfam" id="PF04116">
    <property type="entry name" value="FA_hydroxylase"/>
    <property type="match status" value="1"/>
</dbReference>